<protein>
    <submittedName>
        <fullName evidence="2">Glycosyltransferase family 2 protein</fullName>
    </submittedName>
</protein>
<dbReference type="InterPro" id="IPR001173">
    <property type="entry name" value="Glyco_trans_2-like"/>
</dbReference>
<reference evidence="2" key="2">
    <citation type="journal article" date="2020" name="Front. Microbiol.">
        <title>Genetic Variants of the DSF Quorum Sensing System in Stenotrophomonas maltophilia Influence Virulence and Resistance Phenotypes Among Genotypically Diverse Clinical Isolates.</title>
        <authorList>
            <person name="Yero D."/>
            <person name="Huedo P."/>
            <person name="Conchillo-Sole O."/>
            <person name="Martinez-Servat S."/>
            <person name="Mamat U."/>
            <person name="Coves X."/>
            <person name="Llanas F."/>
            <person name="Roca I."/>
            <person name="Vila J."/>
            <person name="Schaible U.E."/>
            <person name="Daura X."/>
            <person name="Gibert I."/>
        </authorList>
    </citation>
    <scope>NUCLEOTIDE SEQUENCE</scope>
    <source>
        <strain evidence="2">OG156</strain>
    </source>
</reference>
<proteinExistence type="predicted"/>
<sequence>MMAELTVVVTFHREGLFAYAALRSYMRSRQHASAAGSQVKFVLVLDNADEKTSAIVRGHPDLEGDELILVTSAGDPALARNLGIEQARSTFVCILDGDDLISRDYFQRHLAFAAAAPVRSVLHAEVVASFGRENGISLQLDQRSMPFSPDVLLHANPWISAVFARREVFSQIPYVACRPEKTGYGYEDWHWSCQTVAAGYEHLIVPRTAYFYRLKHTGSVNASSAAMRAVLPPSDLFGRWEHC</sequence>
<name>A0A2J0SRB3_STEMA</name>
<dbReference type="Gene3D" id="3.90.550.10">
    <property type="entry name" value="Spore Coat Polysaccharide Biosynthesis Protein SpsA, Chain A"/>
    <property type="match status" value="1"/>
</dbReference>
<dbReference type="RefSeq" id="WP_049427958.1">
    <property type="nucleotide sequence ID" value="NZ_CP154630.1"/>
</dbReference>
<dbReference type="EMBL" id="RAUE01000002">
    <property type="protein sequence ID" value="MBA0309577.1"/>
    <property type="molecule type" value="Genomic_DNA"/>
</dbReference>
<dbReference type="AlphaFoldDB" id="A0A2J0SRB3"/>
<gene>
    <name evidence="2" type="ORF">D7Y33_00830</name>
</gene>
<comment type="caution">
    <text evidence="2">The sequence shown here is derived from an EMBL/GenBank/DDBJ whole genome shotgun (WGS) entry which is preliminary data.</text>
</comment>
<dbReference type="InterPro" id="IPR050834">
    <property type="entry name" value="Glycosyltransf_2"/>
</dbReference>
<evidence type="ECO:0000313" key="3">
    <source>
        <dbReference type="Proteomes" id="UP000822271"/>
    </source>
</evidence>
<dbReference type="Proteomes" id="UP000822271">
    <property type="component" value="Unassembled WGS sequence"/>
</dbReference>
<organism evidence="2 3">
    <name type="scientific">Stenotrophomonas maltophilia</name>
    <name type="common">Pseudomonas maltophilia</name>
    <name type="synonym">Xanthomonas maltophilia</name>
    <dbReference type="NCBI Taxonomy" id="40324"/>
    <lineage>
        <taxon>Bacteria</taxon>
        <taxon>Pseudomonadati</taxon>
        <taxon>Pseudomonadota</taxon>
        <taxon>Gammaproteobacteria</taxon>
        <taxon>Lysobacterales</taxon>
        <taxon>Lysobacteraceae</taxon>
        <taxon>Stenotrophomonas</taxon>
        <taxon>Stenotrophomonas maltophilia group</taxon>
    </lineage>
</organism>
<evidence type="ECO:0000259" key="1">
    <source>
        <dbReference type="Pfam" id="PF00535"/>
    </source>
</evidence>
<dbReference type="SUPFAM" id="SSF53448">
    <property type="entry name" value="Nucleotide-diphospho-sugar transferases"/>
    <property type="match status" value="1"/>
</dbReference>
<dbReference type="PANTHER" id="PTHR43685">
    <property type="entry name" value="GLYCOSYLTRANSFERASE"/>
    <property type="match status" value="1"/>
</dbReference>
<dbReference type="PANTHER" id="PTHR43685:SF2">
    <property type="entry name" value="GLYCOSYLTRANSFERASE 2-LIKE DOMAIN-CONTAINING PROTEIN"/>
    <property type="match status" value="1"/>
</dbReference>
<accession>A0A2J0SRB3</accession>
<dbReference type="Pfam" id="PF00535">
    <property type="entry name" value="Glycos_transf_2"/>
    <property type="match status" value="1"/>
</dbReference>
<dbReference type="CDD" id="cd00761">
    <property type="entry name" value="Glyco_tranf_GTA_type"/>
    <property type="match status" value="1"/>
</dbReference>
<evidence type="ECO:0000313" key="2">
    <source>
        <dbReference type="EMBL" id="MBA0309577.1"/>
    </source>
</evidence>
<reference evidence="2" key="1">
    <citation type="submission" date="2018-09" db="EMBL/GenBank/DDBJ databases">
        <authorList>
            <person name="Groschel M."/>
            <person name="Kohl T."/>
            <person name="Conchillo-Sole O."/>
            <person name="Mamat U."/>
            <person name="Yero D."/>
            <person name="Niemann S."/>
            <person name="Daura X."/>
            <person name="Gibert I."/>
        </authorList>
    </citation>
    <scope>NUCLEOTIDE SEQUENCE</scope>
    <source>
        <strain evidence="2">OG156</strain>
    </source>
</reference>
<feature type="domain" description="Glycosyltransferase 2-like" evidence="1">
    <location>
        <begin position="6"/>
        <end position="122"/>
    </location>
</feature>
<dbReference type="InterPro" id="IPR029044">
    <property type="entry name" value="Nucleotide-diphossugar_trans"/>
</dbReference>